<feature type="compositionally biased region" description="Low complexity" evidence="4">
    <location>
        <begin position="25"/>
        <end position="36"/>
    </location>
</feature>
<feature type="region of interest" description="Disordered" evidence="4">
    <location>
        <begin position="160"/>
        <end position="185"/>
    </location>
</feature>
<dbReference type="Gene3D" id="3.40.50.300">
    <property type="entry name" value="P-loop containing nucleotide triphosphate hydrolases"/>
    <property type="match status" value="1"/>
</dbReference>
<dbReference type="Proteomes" id="UP000621510">
    <property type="component" value="Unassembled WGS sequence"/>
</dbReference>
<dbReference type="Pfam" id="PF00004">
    <property type="entry name" value="AAA"/>
    <property type="match status" value="1"/>
</dbReference>
<evidence type="ECO:0000259" key="5">
    <source>
        <dbReference type="SMART" id="SM00382"/>
    </source>
</evidence>
<feature type="region of interest" description="Disordered" evidence="4">
    <location>
        <begin position="1"/>
        <end position="138"/>
    </location>
</feature>
<sequence>MWSPSWSATAHGHRKRPPEPCCGGARARCSSCRPSSWTRRASRWATPRRPPRSGSAGPGAWTRSCARPSGTRTSSSSERRGRHAEPAGHGPPRTRRDRRGRGGPCRLRDHRAPGGLVPVPERAAAHRSRSAGGHGLRIHPQRQCQLYPGALRHLAGAVRRRPPDRGEAGRAAGAQRSCAPPGRGLGLRVRGRGLGSVGPGPGARPAFEGGDPVRNLGRGSRTAFAVTGIPGGTDDVEAALLRTRLIEAAKEFSGRGGPRPLTVTVTNQPPGAAESGPRAGPTAESEAEAGPDEPSIAERARRFTATPPLYTFDRLVLPDRTLDQLLRAVHTVEQRRVLFDEWGLREIQPHPGSAINLEGAPGTGKTLAAHALAHRLGRPLIPARASQLESKYHGEGPKNLAALFHAAREQGAVLFLDEADALMSSRFETTTHGSEHAVNAMRSEMLTALDSHEGLVVLATNLVTSYDTAFDSRVWHVRFPAPDEAARAGIWRRHLPEALPLAEDVSPEGLAGVDEVTGRDIRRAVIDAAAEVLRTGRPRVRQADLLAAVERIKAGRPCRAAPTPMSMSGGPG</sequence>
<reference evidence="6 7" key="1">
    <citation type="submission" date="2021-01" db="EMBL/GenBank/DDBJ databases">
        <title>WGS of actinomycetes isolated from Thailand.</title>
        <authorList>
            <person name="Thawai C."/>
        </authorList>
    </citation>
    <scope>NUCLEOTIDE SEQUENCE [LARGE SCALE GENOMIC DNA]</scope>
    <source>
        <strain evidence="6 7">CA3R110</strain>
    </source>
</reference>
<evidence type="ECO:0000313" key="6">
    <source>
        <dbReference type="EMBL" id="MBL1117098.1"/>
    </source>
</evidence>
<evidence type="ECO:0000313" key="7">
    <source>
        <dbReference type="Proteomes" id="UP000621510"/>
    </source>
</evidence>
<dbReference type="PANTHER" id="PTHR23073">
    <property type="entry name" value="26S PROTEASOME REGULATORY SUBUNIT"/>
    <property type="match status" value="1"/>
</dbReference>
<dbReference type="SMART" id="SM00382">
    <property type="entry name" value="AAA"/>
    <property type="match status" value="1"/>
</dbReference>
<proteinExistence type="inferred from homology"/>
<feature type="compositionally biased region" description="Low complexity" evidence="4">
    <location>
        <begin position="169"/>
        <end position="185"/>
    </location>
</feature>
<feature type="compositionally biased region" description="Low complexity" evidence="4">
    <location>
        <begin position="67"/>
        <end position="76"/>
    </location>
</feature>
<gene>
    <name evidence="6" type="ORF">JK364_32640</name>
</gene>
<dbReference type="InterPro" id="IPR003593">
    <property type="entry name" value="AAA+_ATPase"/>
</dbReference>
<dbReference type="Gene3D" id="1.10.8.60">
    <property type="match status" value="1"/>
</dbReference>
<keyword evidence="7" id="KW-1185">Reference proteome</keyword>
<keyword evidence="2" id="KW-0547">Nucleotide-binding</keyword>
<evidence type="ECO:0000256" key="1">
    <source>
        <dbReference type="ARBA" id="ARBA00006914"/>
    </source>
</evidence>
<organism evidence="6 7">
    <name type="scientific">Streptomyces endocoffeicus</name>
    <dbReference type="NCBI Taxonomy" id="2898945"/>
    <lineage>
        <taxon>Bacteria</taxon>
        <taxon>Bacillati</taxon>
        <taxon>Actinomycetota</taxon>
        <taxon>Actinomycetes</taxon>
        <taxon>Kitasatosporales</taxon>
        <taxon>Streptomycetaceae</taxon>
        <taxon>Streptomyces</taxon>
    </lineage>
</organism>
<comment type="caution">
    <text evidence="6">The sequence shown here is derived from an EMBL/GenBank/DDBJ whole genome shotgun (WGS) entry which is preliminary data.</text>
</comment>
<name>A0ABS1PXG6_9ACTN</name>
<dbReference type="InterPro" id="IPR027417">
    <property type="entry name" value="P-loop_NTPase"/>
</dbReference>
<feature type="compositionally biased region" description="Basic residues" evidence="4">
    <location>
        <begin position="92"/>
        <end position="101"/>
    </location>
</feature>
<feature type="compositionally biased region" description="Basic and acidic residues" evidence="4">
    <location>
        <begin position="77"/>
        <end position="86"/>
    </location>
</feature>
<feature type="region of interest" description="Disordered" evidence="4">
    <location>
        <begin position="252"/>
        <end position="295"/>
    </location>
</feature>
<protein>
    <submittedName>
        <fullName evidence="6">ATP-binding protein</fullName>
    </submittedName>
</protein>
<dbReference type="CDD" id="cd19481">
    <property type="entry name" value="RecA-like_protease"/>
    <property type="match status" value="1"/>
</dbReference>
<comment type="similarity">
    <text evidence="1">Belongs to the AAA ATPase family.</text>
</comment>
<dbReference type="EMBL" id="JAERRG010000016">
    <property type="protein sequence ID" value="MBL1117098.1"/>
    <property type="molecule type" value="Genomic_DNA"/>
</dbReference>
<feature type="domain" description="AAA+ ATPase" evidence="5">
    <location>
        <begin position="351"/>
        <end position="480"/>
    </location>
</feature>
<evidence type="ECO:0000256" key="4">
    <source>
        <dbReference type="SAM" id="MobiDB-lite"/>
    </source>
</evidence>
<dbReference type="InterPro" id="IPR050221">
    <property type="entry name" value="26S_Proteasome_ATPase"/>
</dbReference>
<dbReference type="GO" id="GO:0005524">
    <property type="term" value="F:ATP binding"/>
    <property type="evidence" value="ECO:0007669"/>
    <property type="project" value="UniProtKB-KW"/>
</dbReference>
<evidence type="ECO:0000256" key="3">
    <source>
        <dbReference type="ARBA" id="ARBA00022840"/>
    </source>
</evidence>
<keyword evidence="3 6" id="KW-0067">ATP-binding</keyword>
<accession>A0ABS1PXG6</accession>
<dbReference type="SUPFAM" id="SSF52540">
    <property type="entry name" value="P-loop containing nucleoside triphosphate hydrolases"/>
    <property type="match status" value="1"/>
</dbReference>
<evidence type="ECO:0000256" key="2">
    <source>
        <dbReference type="ARBA" id="ARBA00022741"/>
    </source>
</evidence>
<dbReference type="InterPro" id="IPR003959">
    <property type="entry name" value="ATPase_AAA_core"/>
</dbReference>